<evidence type="ECO:0000256" key="1">
    <source>
        <dbReference type="SAM" id="MobiDB-lite"/>
    </source>
</evidence>
<accession>A0A9P6G9J3</accession>
<name>A0A9P6G9J3_9PLEO</name>
<evidence type="ECO:0000313" key="2">
    <source>
        <dbReference type="EMBL" id="KAF9730174.1"/>
    </source>
</evidence>
<dbReference type="OrthoDB" id="3809967at2759"/>
<dbReference type="EMBL" id="WJXW01000015">
    <property type="protein sequence ID" value="KAF9730174.1"/>
    <property type="molecule type" value="Genomic_DNA"/>
</dbReference>
<gene>
    <name evidence="2" type="ORF">PMIN01_12107</name>
</gene>
<protein>
    <submittedName>
        <fullName evidence="2">Uncharacterized protein</fullName>
    </submittedName>
</protein>
<comment type="caution">
    <text evidence="2">The sequence shown here is derived from an EMBL/GenBank/DDBJ whole genome shotgun (WGS) entry which is preliminary data.</text>
</comment>
<evidence type="ECO:0000313" key="3">
    <source>
        <dbReference type="Proteomes" id="UP000756921"/>
    </source>
</evidence>
<keyword evidence="3" id="KW-1185">Reference proteome</keyword>
<proteinExistence type="predicted"/>
<dbReference type="Proteomes" id="UP000756921">
    <property type="component" value="Unassembled WGS sequence"/>
</dbReference>
<organism evidence="2 3">
    <name type="scientific">Paraphaeosphaeria minitans</name>
    <dbReference type="NCBI Taxonomy" id="565426"/>
    <lineage>
        <taxon>Eukaryota</taxon>
        <taxon>Fungi</taxon>
        <taxon>Dikarya</taxon>
        <taxon>Ascomycota</taxon>
        <taxon>Pezizomycotina</taxon>
        <taxon>Dothideomycetes</taxon>
        <taxon>Pleosporomycetidae</taxon>
        <taxon>Pleosporales</taxon>
        <taxon>Massarineae</taxon>
        <taxon>Didymosphaeriaceae</taxon>
        <taxon>Paraphaeosphaeria</taxon>
    </lineage>
</organism>
<feature type="region of interest" description="Disordered" evidence="1">
    <location>
        <begin position="87"/>
        <end position="126"/>
    </location>
</feature>
<sequence length="126" mass="14263">MEPAKAHLLPHSAFPEQRSCSYCGKRRSLRARRTPEDQRLRKASVSANVLVVEVYHYYHASRPDDEARSHIHVAELQVDSALDGRAELSGSDSLSRTAFRGQAELSPVTEEPPYVDVRAPNRQRRL</sequence>
<dbReference type="AlphaFoldDB" id="A0A9P6G9J3"/>
<reference evidence="2" key="1">
    <citation type="journal article" date="2020" name="Mol. Plant Microbe Interact.">
        <title>Genome Sequence of the Biocontrol Agent Coniothyrium minitans strain Conio (IMI 134523).</title>
        <authorList>
            <person name="Patel D."/>
            <person name="Shittu T.A."/>
            <person name="Baroncelli R."/>
            <person name="Muthumeenakshi S."/>
            <person name="Osborne T.H."/>
            <person name="Janganan T.K."/>
            <person name="Sreenivasaprasad S."/>
        </authorList>
    </citation>
    <scope>NUCLEOTIDE SEQUENCE</scope>
    <source>
        <strain evidence="2">Conio</strain>
    </source>
</reference>